<dbReference type="Pfam" id="PF13716">
    <property type="entry name" value="CRAL_TRIO_2"/>
    <property type="match status" value="1"/>
</dbReference>
<keyword evidence="2" id="KW-0597">Phosphoprotein</keyword>
<dbReference type="InterPro" id="IPR001936">
    <property type="entry name" value="RasGAP_dom"/>
</dbReference>
<dbReference type="InterPro" id="IPR008936">
    <property type="entry name" value="Rho_GTPase_activation_prot"/>
</dbReference>
<dbReference type="PANTHER" id="PTHR10194:SF142">
    <property type="entry name" value="NEUROFIBROMIN"/>
    <property type="match status" value="1"/>
</dbReference>
<dbReference type="EMBL" id="JAKMXF010000311">
    <property type="protein sequence ID" value="KAI6650423.1"/>
    <property type="molecule type" value="Genomic_DNA"/>
</dbReference>
<gene>
    <name evidence="5" type="ORF">LOD99_5860</name>
</gene>
<dbReference type="InterPro" id="IPR036865">
    <property type="entry name" value="CRAL-TRIO_dom_sf"/>
</dbReference>
<dbReference type="InterPro" id="IPR011993">
    <property type="entry name" value="PH-like_dom_sf"/>
</dbReference>
<dbReference type="Pfam" id="PF00616">
    <property type="entry name" value="RasGAP"/>
    <property type="match status" value="1"/>
</dbReference>
<dbReference type="SUPFAM" id="SSF48371">
    <property type="entry name" value="ARM repeat"/>
    <property type="match status" value="1"/>
</dbReference>
<comment type="caution">
    <text evidence="5">The sequence shown here is derived from an EMBL/GenBank/DDBJ whole genome shotgun (WGS) entry which is preliminary data.</text>
</comment>
<feature type="region of interest" description="Disordered" evidence="3">
    <location>
        <begin position="2726"/>
        <end position="2748"/>
    </location>
</feature>
<evidence type="ECO:0000313" key="6">
    <source>
        <dbReference type="Proteomes" id="UP001165289"/>
    </source>
</evidence>
<proteinExistence type="predicted"/>
<dbReference type="GO" id="GO:0005096">
    <property type="term" value="F:GTPase activator activity"/>
    <property type="evidence" value="ECO:0007669"/>
    <property type="project" value="UniProtKB-KW"/>
</dbReference>
<dbReference type="InterPro" id="IPR039360">
    <property type="entry name" value="Ras_GTPase"/>
</dbReference>
<accession>A0AAV7JNY9</accession>
<dbReference type="Proteomes" id="UP001165289">
    <property type="component" value="Unassembled WGS sequence"/>
</dbReference>
<reference evidence="5 6" key="1">
    <citation type="journal article" date="2023" name="BMC Biol.">
        <title>The compact genome of the sponge Oopsacas minuta (Hexactinellida) is lacking key metazoan core genes.</title>
        <authorList>
            <person name="Santini S."/>
            <person name="Schenkelaars Q."/>
            <person name="Jourda C."/>
            <person name="Duchesne M."/>
            <person name="Belahbib H."/>
            <person name="Rocher C."/>
            <person name="Selva M."/>
            <person name="Riesgo A."/>
            <person name="Vervoort M."/>
            <person name="Leys S.P."/>
            <person name="Kodjabachian L."/>
            <person name="Le Bivic A."/>
            <person name="Borchiellini C."/>
            <person name="Claverie J.M."/>
            <person name="Renard E."/>
        </authorList>
    </citation>
    <scope>NUCLEOTIDE SEQUENCE [LARGE SCALE GENOMIC DNA]</scope>
    <source>
        <strain evidence="5">SPO-2</strain>
    </source>
</reference>
<dbReference type="Gene3D" id="2.30.29.30">
    <property type="entry name" value="Pleckstrin-homology domain (PH domain)/Phosphotyrosine-binding domain (PTB)"/>
    <property type="match status" value="1"/>
</dbReference>
<evidence type="ECO:0000256" key="2">
    <source>
        <dbReference type="ARBA" id="ARBA00022553"/>
    </source>
</evidence>
<dbReference type="SMART" id="SM00323">
    <property type="entry name" value="RasGAP"/>
    <property type="match status" value="1"/>
</dbReference>
<dbReference type="PROSITE" id="PS50018">
    <property type="entry name" value="RAS_GTPASE_ACTIV_2"/>
    <property type="match status" value="1"/>
</dbReference>
<dbReference type="InterPro" id="IPR016024">
    <property type="entry name" value="ARM-type_fold"/>
</dbReference>
<dbReference type="Gene3D" id="3.40.525.10">
    <property type="entry name" value="CRAL-TRIO lipid binding domain"/>
    <property type="match status" value="1"/>
</dbReference>
<protein>
    <submittedName>
        <fullName evidence="5">Neurofibromin isoform X3</fullName>
    </submittedName>
</protein>
<sequence length="2769" mass="317399">MSYMRKSFCFAPRLQRMSSTILQDSNNLLDRIIRNGSSHATIDNPFSPFEIKSELIDSCLEKYKSDLFIISRTNIPCPNILSNLECTVSTIISLCEFDFAKIIYTLGGMLSDILLVDKKNLSHLLLLDTIAKCLDVLKSFDLFAKDFAAIQNVLPHVAEISVNNEFSTEVRDKAGLVICYLSNYNFSCVHDFWVKTLHQVIQERPLESDQLRFIQYIQVSPADVNSILKCLIDSSFMKLKNSKQRMIFSSVASSLETVLFNLIERYPSVVFDDKTNLKETIAHLYKILDSHTDSGKKREQFWALQNLLLLLRPSVLEKILNRNSYPMKETRGLDSFILHMFKFINDPANLKNKTALVVRAARCWVDFCRVYALIRDNCISKIYLEYLHKYILVLQELFLKNPQYFPEVMVVEYCVALYYIQSKQLDFQTNCLACVSTPYLQIILVKTCYTIVNDLNTKPDSALWENISILYSLGTILRNLFASTIKSSSIVPLDEIDMAFDSFSVCSSFTSLHTKNSDFYIDKKTFELSLKLIQWLVRVCKIHPRIFVQTTEINEEYREEIKLTILAIALLIDYEAQPELGEDASEALLALHSPKLIEEWYPHDIVTFFWEVDSYIIYIICSRLCNPRNIALLQLLNAILQSRSDFFAQHKDDVSLAYQNVIALAQKSHVILESALLCLLSNKDVDTVTQSAACFQYLCREVQSVIEGHIPTIIDLENLNIYQEFIEFAKEKHVGRLSPQKKIWHRLRCIKASQGTSHAWNLVYYRWAALFERICPGIVPNDYNSTLGYSTGTLPGRGRERAHFKSISVSGMSSVCQPVLFPTSSGNSDSNLVEWHNISGFLAALGGVKMHSTTYEAAPSSQRVTKSESTPMLSFVGKDDLHRTRSNSFSRTSDGNRSIKSLRLGQFEDGQPEEESFDDQGEFFIRSLVKCLFDDKDNIQIQIIQIILQLLGNELNPAFYSILSSIIHSFLSRELSTATHTAHATFYGSDLKVSEENSRFVSSTMTIIERILETKTLHSREKLYQFKIDPIIEIYFKYSAAMSITHQRTVTMRIQLCKVIIKMMECRNELYIRQELKFRNSIMENLSQWMMGDHTRHTLTFDVNISDYRQLDETCLKAIVAVTEGLPLHIENHDYENVSEMKSKLFRKYFNQFMNQLKLCDMPASDGHPPLEAQEQRHFSLLRSLSIKSITNLLSANVQYGLQHTIGLGYHENTLIRTSFMEVLTNLLQQRGGMFEELSDSAKKIHYETILDLVVTPLPNGDYPILNALLDVTPFSHLEDLASVLVVIFDAKNKLSYLFTIIFTREIDKLNFATRDTFMRSNNITTKILRTVLNIFGNQFLEDVIKPLVIEVCNPDNGDLQFDKVTHRGSIGESLQTPELTKTRLLKLAKQFFDTIRTSLGSIAQQIRTMCFILFQVVHSKFPDFANVAVAIAIFLRFINPAIVSPQSKGLISEIHLQPNITRGLTMLSKILQNLANKQLFRQNPTHDMTYVNPFLEENFPLVVEFNLNISMMGPDNFNNLREVNSVIKEQDSFLLHSLLWELESDVSEHISRLSYFSVSRKTLHTLVTQLAHLGPPEQSKNPHTYLRPSTMLIPNEMLRNLADKIDYEFLKELQTADVLYQHGLSRANNMVFYLITRKVTNSAFFTQHRIIDHLLYMFLFQGKHCNVEKWEIVIDLTQTKFVNTFSPDLLIQLLGRVPSQIFQNLEVIYLYNVSTSFRNSIRLIAEEKINKVKSFKRWVVIESYNKFSDHIDISQLRLPQSTINLCQGQQVFQNVIRSGYKLPYSIKITSTNFWVNSSEKFKIFYTSAPLNDIHCLSEIEDVSYIEERNQCTIKIQSSPETLVYVFQTDSKDLYKALRGLQSRWDFQQPVYIGLGQSNYCQIQPSDLPGTLLNLALLNLGSSDPSLRLAAYNLLCVLSYTFRFELGRQLNSAQGICIPENNTLFIKKISKDIAEHMPDLTLEFLTEAINGFQKSDPPRKHLSLVYMAPWLDNLTKYADHQRTNVIIESLLNELTFKETNMYPTIQAKIWGRLGHMQGLIDNILDLFIRVSTANGLDSRLTYIISDSVVTLASANSQTVSERIIKRVLTVLQKTCGDLSPILEHHILWNELAVITRFLLMLSFQNRLNAEKHIPELFHVITMVFGRGPPMLRASVHGLLTNCYQAMCTFKGMSDPARKILQSKVGDMSLQKFYLLFNIQGSLSCAEVAFLPSQSNWTLPKHDQTNLTSLQTIVDDLYEILEVCTASNPSFIWLNRWVDIVESFAFSQNPALQPRAFIVLGTLAENVGDEKLSLIMSSFMHCLQSPAENSLLMEAILICLAKLQPKILPESTLLKHISWFAILILRLGNYALYSAALVLLEANLQVLRYHDIIGELNFVQYMRKIRKLFELDFHNLDCNTGIFLDENFTFGLAILLMKGILFRTAELSLRVESLITTLFALTRKTSVLHFVNSQQHFTQDDLPFLLALPRSYNELKFSFSRDDPSTFALPLSSPRKLTTGGSIDCELEDSSFKRSFSEISTDLTLMNRKSNPRSVFSTYTTKNWDERLNTFLLQTKDCIVHPDLIKDPNSQTLIFFILSLHIIHNYDDISSKNIIETLAEAKQTFKCYFSDIEPLIKPKILALLSHNNDRATQSAVQSLLVSSIRCSGDNQDVAPKMEAIGFENALKFISPFQDQWSCDQIEQALRISNYIKSIIKQVQLHKKSWVSKKQRSESELLPCFHSPDSPINYSTRSSAKGDPHRRKSEKYNTNTKIHLLEPEFDFDNRTKNSL</sequence>
<dbReference type="SUPFAM" id="SSF52087">
    <property type="entry name" value="CRAL/TRIO domain"/>
    <property type="match status" value="1"/>
</dbReference>
<dbReference type="InterPro" id="IPR054071">
    <property type="entry name" value="PH_NF1"/>
</dbReference>
<evidence type="ECO:0000256" key="3">
    <source>
        <dbReference type="SAM" id="MobiDB-lite"/>
    </source>
</evidence>
<dbReference type="Pfam" id="PF21877">
    <property type="entry name" value="PH_NF1"/>
    <property type="match status" value="1"/>
</dbReference>
<dbReference type="Gene3D" id="1.10.506.10">
    <property type="entry name" value="GTPase Activation - p120gap, domain 1"/>
    <property type="match status" value="2"/>
</dbReference>
<keyword evidence="1" id="KW-0343">GTPase activation</keyword>
<dbReference type="PANTHER" id="PTHR10194">
    <property type="entry name" value="RAS GTPASE-ACTIVATING PROTEINS"/>
    <property type="match status" value="1"/>
</dbReference>
<feature type="domain" description="Ras-GAP" evidence="4">
    <location>
        <begin position="1277"/>
        <end position="1477"/>
    </location>
</feature>
<dbReference type="SUPFAM" id="SSF48350">
    <property type="entry name" value="GTPase activation domain, GAP"/>
    <property type="match status" value="1"/>
</dbReference>
<evidence type="ECO:0000256" key="1">
    <source>
        <dbReference type="ARBA" id="ARBA00022468"/>
    </source>
</evidence>
<evidence type="ECO:0000313" key="5">
    <source>
        <dbReference type="EMBL" id="KAI6650423.1"/>
    </source>
</evidence>
<evidence type="ECO:0000259" key="4">
    <source>
        <dbReference type="PROSITE" id="PS50018"/>
    </source>
</evidence>
<dbReference type="InterPro" id="IPR001251">
    <property type="entry name" value="CRAL-TRIO_dom"/>
</dbReference>
<organism evidence="5 6">
    <name type="scientific">Oopsacas minuta</name>
    <dbReference type="NCBI Taxonomy" id="111878"/>
    <lineage>
        <taxon>Eukaryota</taxon>
        <taxon>Metazoa</taxon>
        <taxon>Porifera</taxon>
        <taxon>Hexactinellida</taxon>
        <taxon>Hexasterophora</taxon>
        <taxon>Lyssacinosida</taxon>
        <taxon>Leucopsacidae</taxon>
        <taxon>Oopsacas</taxon>
    </lineage>
</organism>
<keyword evidence="6" id="KW-1185">Reference proteome</keyword>
<name>A0AAV7JNY9_9METZ</name>